<evidence type="ECO:0000313" key="2">
    <source>
        <dbReference type="EMBL" id="KAK3322885.1"/>
    </source>
</evidence>
<name>A0AAE0ID35_9PEZI</name>
<reference evidence="2" key="1">
    <citation type="journal article" date="2023" name="Mol. Phylogenet. Evol.">
        <title>Genome-scale phylogeny and comparative genomics of the fungal order Sordariales.</title>
        <authorList>
            <person name="Hensen N."/>
            <person name="Bonometti L."/>
            <person name="Westerberg I."/>
            <person name="Brannstrom I.O."/>
            <person name="Guillou S."/>
            <person name="Cros-Aarteil S."/>
            <person name="Calhoun S."/>
            <person name="Haridas S."/>
            <person name="Kuo A."/>
            <person name="Mondo S."/>
            <person name="Pangilinan J."/>
            <person name="Riley R."/>
            <person name="LaButti K."/>
            <person name="Andreopoulos B."/>
            <person name="Lipzen A."/>
            <person name="Chen C."/>
            <person name="Yan M."/>
            <person name="Daum C."/>
            <person name="Ng V."/>
            <person name="Clum A."/>
            <person name="Steindorff A."/>
            <person name="Ohm R.A."/>
            <person name="Martin F."/>
            <person name="Silar P."/>
            <person name="Natvig D.O."/>
            <person name="Lalanne C."/>
            <person name="Gautier V."/>
            <person name="Ament-Velasquez S.L."/>
            <person name="Kruys A."/>
            <person name="Hutchinson M.I."/>
            <person name="Powell A.J."/>
            <person name="Barry K."/>
            <person name="Miller A.N."/>
            <person name="Grigoriev I.V."/>
            <person name="Debuchy R."/>
            <person name="Gladieux P."/>
            <person name="Hiltunen Thoren M."/>
            <person name="Johannesson H."/>
        </authorList>
    </citation>
    <scope>NUCLEOTIDE SEQUENCE</scope>
    <source>
        <strain evidence="2">CBS 118394</strain>
    </source>
</reference>
<feature type="compositionally biased region" description="Basic and acidic residues" evidence="1">
    <location>
        <begin position="261"/>
        <end position="288"/>
    </location>
</feature>
<gene>
    <name evidence="2" type="ORF">B0H66DRAFT_602312</name>
</gene>
<keyword evidence="3" id="KW-1185">Reference proteome</keyword>
<feature type="region of interest" description="Disordered" evidence="1">
    <location>
        <begin position="237"/>
        <end position="293"/>
    </location>
</feature>
<reference evidence="2" key="2">
    <citation type="submission" date="2023-06" db="EMBL/GenBank/DDBJ databases">
        <authorList>
            <consortium name="Lawrence Berkeley National Laboratory"/>
            <person name="Haridas S."/>
            <person name="Hensen N."/>
            <person name="Bonometti L."/>
            <person name="Westerberg I."/>
            <person name="Brannstrom I.O."/>
            <person name="Guillou S."/>
            <person name="Cros-Aarteil S."/>
            <person name="Calhoun S."/>
            <person name="Kuo A."/>
            <person name="Mondo S."/>
            <person name="Pangilinan J."/>
            <person name="Riley R."/>
            <person name="Labutti K."/>
            <person name="Andreopoulos B."/>
            <person name="Lipzen A."/>
            <person name="Chen C."/>
            <person name="Yanf M."/>
            <person name="Daum C."/>
            <person name="Ng V."/>
            <person name="Clum A."/>
            <person name="Steindorff A."/>
            <person name="Ohm R."/>
            <person name="Martin F."/>
            <person name="Silar P."/>
            <person name="Natvig D."/>
            <person name="Lalanne C."/>
            <person name="Gautier V."/>
            <person name="Ament-Velasquez S.L."/>
            <person name="Kruys A."/>
            <person name="Hutchinson M.I."/>
            <person name="Powell A.J."/>
            <person name="Barry K."/>
            <person name="Miller A.N."/>
            <person name="Grigoriev I.V."/>
            <person name="Debuchy R."/>
            <person name="Gladieux P."/>
            <person name="Thoren M.H."/>
            <person name="Johannesson H."/>
        </authorList>
    </citation>
    <scope>NUCLEOTIDE SEQUENCE</scope>
    <source>
        <strain evidence="2">CBS 118394</strain>
    </source>
</reference>
<dbReference type="Proteomes" id="UP001283341">
    <property type="component" value="Unassembled WGS sequence"/>
</dbReference>
<dbReference type="AlphaFoldDB" id="A0AAE0ID35"/>
<dbReference type="EMBL" id="JAUEDM010000003">
    <property type="protein sequence ID" value="KAK3322885.1"/>
    <property type="molecule type" value="Genomic_DNA"/>
</dbReference>
<accession>A0AAE0ID35</accession>
<proteinExistence type="predicted"/>
<evidence type="ECO:0000313" key="3">
    <source>
        <dbReference type="Proteomes" id="UP001283341"/>
    </source>
</evidence>
<protein>
    <submittedName>
        <fullName evidence="2">Uncharacterized protein</fullName>
    </submittedName>
</protein>
<sequence length="326" mass="35670">MSLRVAIPFASARECIRTLFDPVLGSNMNSSQRSRLTSTVPAFVKAHGMMFGGKMDADLDASVDHITRPLPEDYAMRGPVWHERYFPSGWCTNEKINDDEEFSEQPRTSSVFHGMQDDILDTARRTIGRTCRAILKRFRDPSLTLRRLIRISAVLTMFAAHASAAEPVVNPWHMAKVISVGATAMSSLGASLASLQLDMAEPSEAGETWACAWLARCCGRWVRILNAGRGMFTGGAGGSSAHPHMEDGYVSDASNSSVGRRFSDAEGRRASSASDNRRPPHDEGRRNEAGNSGIDFADIAVGTAVQNVFSAQKARNIRRKIPKKEV</sequence>
<evidence type="ECO:0000256" key="1">
    <source>
        <dbReference type="SAM" id="MobiDB-lite"/>
    </source>
</evidence>
<comment type="caution">
    <text evidence="2">The sequence shown here is derived from an EMBL/GenBank/DDBJ whole genome shotgun (WGS) entry which is preliminary data.</text>
</comment>
<organism evidence="2 3">
    <name type="scientific">Apodospora peruviana</name>
    <dbReference type="NCBI Taxonomy" id="516989"/>
    <lineage>
        <taxon>Eukaryota</taxon>
        <taxon>Fungi</taxon>
        <taxon>Dikarya</taxon>
        <taxon>Ascomycota</taxon>
        <taxon>Pezizomycotina</taxon>
        <taxon>Sordariomycetes</taxon>
        <taxon>Sordariomycetidae</taxon>
        <taxon>Sordariales</taxon>
        <taxon>Lasiosphaeriaceae</taxon>
        <taxon>Apodospora</taxon>
    </lineage>
</organism>